<organism evidence="10 11">
    <name type="scientific">Vibrio nigripulchritudo SOn1</name>
    <dbReference type="NCBI Taxonomy" id="1238450"/>
    <lineage>
        <taxon>Bacteria</taxon>
        <taxon>Pseudomonadati</taxon>
        <taxon>Pseudomonadota</taxon>
        <taxon>Gammaproteobacteria</taxon>
        <taxon>Vibrionales</taxon>
        <taxon>Vibrionaceae</taxon>
        <taxon>Vibrio</taxon>
    </lineage>
</organism>
<evidence type="ECO:0000313" key="10">
    <source>
        <dbReference type="EMBL" id="CCO48631.1"/>
    </source>
</evidence>
<keyword evidence="2" id="KW-1003">Cell membrane</keyword>
<feature type="transmembrane region" description="Helical" evidence="7">
    <location>
        <begin position="370"/>
        <end position="388"/>
    </location>
</feature>
<evidence type="ECO:0000256" key="5">
    <source>
        <dbReference type="ARBA" id="ARBA00023136"/>
    </source>
</evidence>
<comment type="similarity">
    <text evidence="6">Belongs to the ABC-4 integral membrane protein family.</text>
</comment>
<feature type="domain" description="MacB-like periplasmic core" evidence="9">
    <location>
        <begin position="19"/>
        <end position="236"/>
    </location>
</feature>
<evidence type="ECO:0000256" key="2">
    <source>
        <dbReference type="ARBA" id="ARBA00022475"/>
    </source>
</evidence>
<proteinExistence type="inferred from homology"/>
<dbReference type="RefSeq" id="WP_022613062.1">
    <property type="nucleotide sequence ID" value="NZ_LK391965.1"/>
</dbReference>
<dbReference type="Pfam" id="PF12704">
    <property type="entry name" value="MacB_PCD"/>
    <property type="match status" value="1"/>
</dbReference>
<feature type="domain" description="ABC3 transporter permease C-terminal" evidence="8">
    <location>
        <begin position="281"/>
        <end position="398"/>
    </location>
</feature>
<accession>A0AAV2VV86</accession>
<sequence length="406" mass="44109">MSALLTQTWQTLSAHKIKSLLAILAIAWGVIAVVVLIALGEGFYRQQSQMFSQLADETQTVFPGRTSKSWNGLPSGRDMHFQESALKQLSKAAYVERLAVVYDQWEANISNMQGHQLTHMLVGVDEAYFPLSYLKLQPDSRNFSPLDQAHHRRVAIIGETVAMMGDVGLGEFVKVSGIPFKVVGILSREDATQSFGAQRMVMIPRSTYLDIWSGSPSRVLVKPIPQISAGQLRQQLLNFFSHSMKFDPTDHDALHMPDYSDNVATIKGILRAIQAFLGISGAMTLAVGALGVANIMFLSVTERTREIGVRLAIGATQSAILIQFLFEGLILVFTGALVGLLFSFGAVNLLEVNHSLLPEWIGIPVITPDSVALSSGVVIGMALLAAYFPARKASSLTPVIALSSRG</sequence>
<dbReference type="GO" id="GO:0005886">
    <property type="term" value="C:plasma membrane"/>
    <property type="evidence" value="ECO:0007669"/>
    <property type="project" value="UniProtKB-SubCell"/>
</dbReference>
<gene>
    <name evidence="10" type="ORF">VIBNISOn1_570021</name>
</gene>
<evidence type="ECO:0000259" key="8">
    <source>
        <dbReference type="Pfam" id="PF02687"/>
    </source>
</evidence>
<evidence type="ECO:0000256" key="1">
    <source>
        <dbReference type="ARBA" id="ARBA00004651"/>
    </source>
</evidence>
<evidence type="ECO:0000256" key="4">
    <source>
        <dbReference type="ARBA" id="ARBA00022989"/>
    </source>
</evidence>
<dbReference type="Pfam" id="PF02687">
    <property type="entry name" value="FtsX"/>
    <property type="match status" value="1"/>
</dbReference>
<feature type="transmembrane region" description="Helical" evidence="7">
    <location>
        <begin position="20"/>
        <end position="44"/>
    </location>
</feature>
<reference evidence="10 11" key="1">
    <citation type="journal article" date="2013" name="ISME J.">
        <title>Comparative genomics of pathogenic lineages of Vibrio nigripulchritudo identifies virulence-associated traits.</title>
        <authorList>
            <person name="Goudenege D."/>
            <person name="Labreuche Y."/>
            <person name="Krin E."/>
            <person name="Ansquer D."/>
            <person name="Mangenot S."/>
            <person name="Calteau A."/>
            <person name="Medigue C."/>
            <person name="Mazel D."/>
            <person name="Polz M.F."/>
            <person name="Le Roux F."/>
        </authorList>
    </citation>
    <scope>NUCLEOTIDE SEQUENCE [LARGE SCALE GENOMIC DNA]</scope>
    <source>
        <strain evidence="10 11">SOn1</strain>
    </source>
</reference>
<dbReference type="Proteomes" id="UP000018211">
    <property type="component" value="Unassembled WGS sequence"/>
</dbReference>
<comment type="subcellular location">
    <subcellularLocation>
        <location evidence="1">Cell membrane</location>
        <topology evidence="1">Multi-pass membrane protein</topology>
    </subcellularLocation>
</comment>
<evidence type="ECO:0000313" key="11">
    <source>
        <dbReference type="Proteomes" id="UP000018211"/>
    </source>
</evidence>
<dbReference type="EMBL" id="CAOF01000150">
    <property type="protein sequence ID" value="CCO48631.1"/>
    <property type="molecule type" value="Genomic_DNA"/>
</dbReference>
<evidence type="ECO:0000256" key="6">
    <source>
        <dbReference type="ARBA" id="ARBA00038076"/>
    </source>
</evidence>
<evidence type="ECO:0000259" key="9">
    <source>
        <dbReference type="Pfam" id="PF12704"/>
    </source>
</evidence>
<dbReference type="InterPro" id="IPR025857">
    <property type="entry name" value="MacB_PCD"/>
</dbReference>
<dbReference type="GO" id="GO:0022857">
    <property type="term" value="F:transmembrane transporter activity"/>
    <property type="evidence" value="ECO:0007669"/>
    <property type="project" value="TreeGrafter"/>
</dbReference>
<dbReference type="PANTHER" id="PTHR30572:SF4">
    <property type="entry name" value="ABC TRANSPORTER PERMEASE YTRF"/>
    <property type="match status" value="1"/>
</dbReference>
<feature type="transmembrane region" description="Helical" evidence="7">
    <location>
        <begin position="275"/>
        <end position="301"/>
    </location>
</feature>
<dbReference type="AlphaFoldDB" id="A0AAV2VV86"/>
<name>A0AAV2VV86_9VIBR</name>
<comment type="caution">
    <text evidence="10">The sequence shown here is derived from an EMBL/GenBank/DDBJ whole genome shotgun (WGS) entry which is preliminary data.</text>
</comment>
<dbReference type="InterPro" id="IPR050250">
    <property type="entry name" value="Macrolide_Exporter_MacB"/>
</dbReference>
<protein>
    <submittedName>
        <fullName evidence="10">ABC transporter, permease component</fullName>
    </submittedName>
</protein>
<dbReference type="PANTHER" id="PTHR30572">
    <property type="entry name" value="MEMBRANE COMPONENT OF TRANSPORTER-RELATED"/>
    <property type="match status" value="1"/>
</dbReference>
<keyword evidence="3 7" id="KW-0812">Transmembrane</keyword>
<evidence type="ECO:0000256" key="3">
    <source>
        <dbReference type="ARBA" id="ARBA00022692"/>
    </source>
</evidence>
<keyword evidence="4 7" id="KW-1133">Transmembrane helix</keyword>
<keyword evidence="5 7" id="KW-0472">Membrane</keyword>
<evidence type="ECO:0000256" key="7">
    <source>
        <dbReference type="SAM" id="Phobius"/>
    </source>
</evidence>
<dbReference type="InterPro" id="IPR003838">
    <property type="entry name" value="ABC3_permease_C"/>
</dbReference>